<dbReference type="SMART" id="SM00607">
    <property type="entry name" value="FTP"/>
    <property type="match status" value="1"/>
</dbReference>
<dbReference type="InterPro" id="IPR003961">
    <property type="entry name" value="FN3_dom"/>
</dbReference>
<dbReference type="Proteomes" id="UP001159427">
    <property type="component" value="Unassembled WGS sequence"/>
</dbReference>
<feature type="non-terminal residue" evidence="6">
    <location>
        <position position="1"/>
    </location>
</feature>
<feature type="domain" description="F5/8 type C" evidence="4">
    <location>
        <begin position="379"/>
        <end position="526"/>
    </location>
</feature>
<dbReference type="SUPFAM" id="SSF49785">
    <property type="entry name" value="Galactose-binding domain-like"/>
    <property type="match status" value="3"/>
</dbReference>
<feature type="domain" description="Fibronectin type-III" evidence="5">
    <location>
        <begin position="535"/>
        <end position="633"/>
    </location>
</feature>
<dbReference type="Gene3D" id="2.60.120.260">
    <property type="entry name" value="Galactose-binding domain-like"/>
    <property type="match status" value="4"/>
</dbReference>
<feature type="domain" description="F5/8 type C" evidence="4">
    <location>
        <begin position="8"/>
        <end position="150"/>
    </location>
</feature>
<evidence type="ECO:0000256" key="3">
    <source>
        <dbReference type="ARBA" id="ARBA00023157"/>
    </source>
</evidence>
<dbReference type="SMART" id="SM00231">
    <property type="entry name" value="FA58C"/>
    <property type="match status" value="2"/>
</dbReference>
<evidence type="ECO:0000256" key="2">
    <source>
        <dbReference type="ARBA" id="ARBA00022837"/>
    </source>
</evidence>
<feature type="domain" description="Fibronectin type-III" evidence="5">
    <location>
        <begin position="638"/>
        <end position="735"/>
    </location>
</feature>
<dbReference type="InterPro" id="IPR008979">
    <property type="entry name" value="Galactose-bd-like_sf"/>
</dbReference>
<evidence type="ECO:0000256" key="1">
    <source>
        <dbReference type="ARBA" id="ARBA00022723"/>
    </source>
</evidence>
<comment type="caution">
    <text evidence="6">The sequence shown here is derived from an EMBL/GenBank/DDBJ whole genome shotgun (WGS) entry which is preliminary data.</text>
</comment>
<protein>
    <submittedName>
        <fullName evidence="6">Uncharacterized protein</fullName>
    </submittedName>
</protein>
<keyword evidence="3" id="KW-1015">Disulfide bond</keyword>
<name>A0ABN8LAJ7_9CNID</name>
<sequence>LLFPTGDCLDLDLGMESGSIPDNKITASSQISHAKNGRLNREGSWCASTSDSNPYLEIDLQTFHIICAVSTQGDSLIDNWVKTYSLQISTDGTFWTNYNEFGKVKIFSGNDDRETEKTNIIHEGLLTRWLRFVAKRSHNKFCMRIELYGVKQKPDNLATGRNAYPHLACCSTSENTLYSHHNCSQTAANNSSWWRVDLGSDHVSVSEVLVFDRRSQALGHRSKSFILTLGNLAYGKQTDQVSTYTVGSSGRAVDGDSSTNDFSADLTCSHTMNGTPNPWWRVDLGRVESVTEVYIVNRGDCCGARLSSFEIRVGTSTVNGGVNNPTCGRSNYSVPQGKGASFFCRPSLPGRYVTIRSTLEGTHPLTLCEVEVYSARRACQIQALGVTSRDAFPDSSLSASTSRARHEPFKARLLNENGAWSPSSDLHTDDYLQINLHYEFFICAVATQGNPVTDHWTTKYKLRFSLDSINWHSYQENNTDKIFHGNNGRNDTVKNNLVKLTRARYIRFQPVAYSTHKALRVEVYGVLKPTVPNRSPDSFVVVPLTSTGVRAAWKLPPSASWLVGSITGFKLLYKRKSSVVDPLRVETIESNSTLSINVTGLGKYTEYEFQVLAFSSAGDGPRSPIILIRTFEDVPSQAPVSFTLNAVSSTSITASWQLPPAHSRNGNITGFKLFYEKEDPAGSPVSTIIMNDGAIRVKTVTRLDKHTEYEFKILAFTSVGDGPTTTVRTMRTKEGAGKRS</sequence>
<dbReference type="Pfam" id="PF22633">
    <property type="entry name" value="F5_F8_type_C_2"/>
    <property type="match status" value="1"/>
</dbReference>
<dbReference type="PROSITE" id="PS50022">
    <property type="entry name" value="FA58C_3"/>
    <property type="match status" value="2"/>
</dbReference>
<reference evidence="6 7" key="1">
    <citation type="submission" date="2022-05" db="EMBL/GenBank/DDBJ databases">
        <authorList>
            <consortium name="Genoscope - CEA"/>
            <person name="William W."/>
        </authorList>
    </citation>
    <scope>NUCLEOTIDE SEQUENCE [LARGE SCALE GENOMIC DNA]</scope>
</reference>
<evidence type="ECO:0000259" key="5">
    <source>
        <dbReference type="PROSITE" id="PS50853"/>
    </source>
</evidence>
<proteinExistence type="predicted"/>
<keyword evidence="1" id="KW-0479">Metal-binding</keyword>
<evidence type="ECO:0000313" key="6">
    <source>
        <dbReference type="EMBL" id="CAH3013986.1"/>
    </source>
</evidence>
<organism evidence="6 7">
    <name type="scientific">Porites evermanni</name>
    <dbReference type="NCBI Taxonomy" id="104178"/>
    <lineage>
        <taxon>Eukaryota</taxon>
        <taxon>Metazoa</taxon>
        <taxon>Cnidaria</taxon>
        <taxon>Anthozoa</taxon>
        <taxon>Hexacorallia</taxon>
        <taxon>Scleractinia</taxon>
        <taxon>Fungiina</taxon>
        <taxon>Poritidae</taxon>
        <taxon>Porites</taxon>
    </lineage>
</organism>
<accession>A0ABN8LAJ7</accession>
<dbReference type="CDD" id="cd00063">
    <property type="entry name" value="FN3"/>
    <property type="match status" value="2"/>
</dbReference>
<dbReference type="InterPro" id="IPR013783">
    <property type="entry name" value="Ig-like_fold"/>
</dbReference>
<dbReference type="EMBL" id="CALNXI010000004">
    <property type="protein sequence ID" value="CAH3013986.1"/>
    <property type="molecule type" value="Genomic_DNA"/>
</dbReference>
<dbReference type="InterPro" id="IPR036116">
    <property type="entry name" value="FN3_sf"/>
</dbReference>
<dbReference type="PROSITE" id="PS50853">
    <property type="entry name" value="FN3"/>
    <property type="match status" value="2"/>
</dbReference>
<keyword evidence="7" id="KW-1185">Reference proteome</keyword>
<dbReference type="InterPro" id="IPR000421">
    <property type="entry name" value="FA58C"/>
</dbReference>
<dbReference type="PROSITE" id="PS01285">
    <property type="entry name" value="FA58C_1"/>
    <property type="match status" value="2"/>
</dbReference>
<dbReference type="Pfam" id="PF00754">
    <property type="entry name" value="F5_F8_type_C"/>
    <property type="match status" value="2"/>
</dbReference>
<dbReference type="Pfam" id="PF00041">
    <property type="entry name" value="fn3"/>
    <property type="match status" value="2"/>
</dbReference>
<gene>
    <name evidence="6" type="ORF">PEVE_00028764</name>
</gene>
<dbReference type="PANTHER" id="PTHR24543">
    <property type="entry name" value="MULTICOPPER OXIDASE-RELATED"/>
    <property type="match status" value="1"/>
</dbReference>
<dbReference type="SUPFAM" id="SSF49265">
    <property type="entry name" value="Fibronectin type III"/>
    <property type="match status" value="1"/>
</dbReference>
<keyword evidence="2" id="KW-0106">Calcium</keyword>
<evidence type="ECO:0000313" key="7">
    <source>
        <dbReference type="Proteomes" id="UP001159427"/>
    </source>
</evidence>
<dbReference type="Gene3D" id="2.60.40.10">
    <property type="entry name" value="Immunoglobulins"/>
    <property type="match status" value="2"/>
</dbReference>
<dbReference type="CDD" id="cd00057">
    <property type="entry name" value="FA58C"/>
    <property type="match status" value="2"/>
</dbReference>
<evidence type="ECO:0000259" key="4">
    <source>
        <dbReference type="PROSITE" id="PS50022"/>
    </source>
</evidence>
<dbReference type="SMART" id="SM00060">
    <property type="entry name" value="FN3"/>
    <property type="match status" value="2"/>
</dbReference>
<dbReference type="InterPro" id="IPR006585">
    <property type="entry name" value="FTP1"/>
</dbReference>